<dbReference type="InterPro" id="IPR011576">
    <property type="entry name" value="Pyridox_Oxase_N"/>
</dbReference>
<dbReference type="AlphaFoldDB" id="A0A919SSW4"/>
<proteinExistence type="predicted"/>
<name>A0A919SSW4_9ACTN</name>
<feature type="domain" description="Pyridoxamine 5'-phosphate oxidase N-terminal" evidence="1">
    <location>
        <begin position="41"/>
        <end position="137"/>
    </location>
</feature>
<evidence type="ECO:0000313" key="2">
    <source>
        <dbReference type="EMBL" id="GIM76448.1"/>
    </source>
</evidence>
<organism evidence="2 3">
    <name type="scientific">Actinoplanes auranticolor</name>
    <dbReference type="NCBI Taxonomy" id="47988"/>
    <lineage>
        <taxon>Bacteria</taxon>
        <taxon>Bacillati</taxon>
        <taxon>Actinomycetota</taxon>
        <taxon>Actinomycetes</taxon>
        <taxon>Micromonosporales</taxon>
        <taxon>Micromonosporaceae</taxon>
        <taxon>Actinoplanes</taxon>
    </lineage>
</organism>
<evidence type="ECO:0000259" key="1">
    <source>
        <dbReference type="Pfam" id="PF01243"/>
    </source>
</evidence>
<dbReference type="Proteomes" id="UP000681340">
    <property type="component" value="Unassembled WGS sequence"/>
</dbReference>
<dbReference type="EMBL" id="BOQL01000062">
    <property type="protein sequence ID" value="GIM76448.1"/>
    <property type="molecule type" value="Genomic_DNA"/>
</dbReference>
<sequence length="210" mass="24180">MSAHYADIAFTDQVGEVQERYGSQEFYARRRNRHFGPDRFTSDVRTFLAARDSFYLATVSESGWPYVQYRGGPPGFLRVRDDNTIAWADFQGNLQYISTGNIAGDNRVALIVMDYPHRRRLKIYGHARVVYPDDDADLIAELSNPDYRAVIERGVIVTVEAFDWNCQQHITPRYTVTDLEPHLDVLRNRITELEAENTALRNDCRPSEGD</sequence>
<protein>
    <submittedName>
        <fullName evidence="2">Phosphatase</fullName>
    </submittedName>
</protein>
<dbReference type="SUPFAM" id="SSF50475">
    <property type="entry name" value="FMN-binding split barrel"/>
    <property type="match status" value="1"/>
</dbReference>
<dbReference type="Pfam" id="PF01243">
    <property type="entry name" value="PNPOx_N"/>
    <property type="match status" value="1"/>
</dbReference>
<accession>A0A919SSW4</accession>
<dbReference type="PANTHER" id="PTHR42815:SF2">
    <property type="entry name" value="FAD-BINDING, PUTATIVE (AFU_ORTHOLOGUE AFUA_6G07600)-RELATED"/>
    <property type="match status" value="1"/>
</dbReference>
<keyword evidence="3" id="KW-1185">Reference proteome</keyword>
<dbReference type="RefSeq" id="WP_212992953.1">
    <property type="nucleotide sequence ID" value="NZ_BAABEA010000023.1"/>
</dbReference>
<dbReference type="Gene3D" id="2.30.110.10">
    <property type="entry name" value="Electron Transport, Fmn-binding Protein, Chain A"/>
    <property type="match status" value="1"/>
</dbReference>
<dbReference type="InterPro" id="IPR012349">
    <property type="entry name" value="Split_barrel_FMN-bd"/>
</dbReference>
<dbReference type="PANTHER" id="PTHR42815">
    <property type="entry name" value="FAD-BINDING, PUTATIVE (AFU_ORTHOLOGUE AFUA_6G07600)-RELATED"/>
    <property type="match status" value="1"/>
</dbReference>
<reference evidence="2" key="1">
    <citation type="submission" date="2021-03" db="EMBL/GenBank/DDBJ databases">
        <title>Whole genome shotgun sequence of Actinoplanes auranticolor NBRC 12245.</title>
        <authorList>
            <person name="Komaki H."/>
            <person name="Tamura T."/>
        </authorList>
    </citation>
    <scope>NUCLEOTIDE SEQUENCE</scope>
    <source>
        <strain evidence="2">NBRC 12245</strain>
    </source>
</reference>
<comment type="caution">
    <text evidence="2">The sequence shown here is derived from an EMBL/GenBank/DDBJ whole genome shotgun (WGS) entry which is preliminary data.</text>
</comment>
<gene>
    <name evidence="2" type="ORF">Aau02nite_70910</name>
</gene>
<evidence type="ECO:0000313" key="3">
    <source>
        <dbReference type="Proteomes" id="UP000681340"/>
    </source>
</evidence>